<dbReference type="Pfam" id="PF00584">
    <property type="entry name" value="SecE"/>
    <property type="match status" value="1"/>
</dbReference>
<evidence type="ECO:0000256" key="3">
    <source>
        <dbReference type="ARBA" id="ARBA00022475"/>
    </source>
</evidence>
<dbReference type="HAMAP" id="MF_00422">
    <property type="entry name" value="SecE"/>
    <property type="match status" value="1"/>
</dbReference>
<dbReference type="PRINTS" id="PR01650">
    <property type="entry name" value="SECETRNLCASE"/>
</dbReference>
<gene>
    <name evidence="9" type="primary">secE</name>
    <name evidence="10" type="ORF">A9Z60_05595</name>
</gene>
<keyword evidence="5 9" id="KW-0653">Protein transport</keyword>
<feature type="transmembrane region" description="Helical" evidence="9">
    <location>
        <begin position="139"/>
        <end position="157"/>
    </location>
</feature>
<dbReference type="EMBL" id="LZDN01000002">
    <property type="protein sequence ID" value="OBX52031.1"/>
    <property type="molecule type" value="Genomic_DNA"/>
</dbReference>
<evidence type="ECO:0000256" key="6">
    <source>
        <dbReference type="ARBA" id="ARBA00022989"/>
    </source>
</evidence>
<feature type="transmembrane region" description="Helical" evidence="9">
    <location>
        <begin position="89"/>
        <end position="108"/>
    </location>
</feature>
<organism evidence="10 11">
    <name type="scientific">Moraxella nonliquefaciens</name>
    <dbReference type="NCBI Taxonomy" id="478"/>
    <lineage>
        <taxon>Bacteria</taxon>
        <taxon>Pseudomonadati</taxon>
        <taxon>Pseudomonadota</taxon>
        <taxon>Gammaproteobacteria</taxon>
        <taxon>Moraxellales</taxon>
        <taxon>Moraxellaceae</taxon>
        <taxon>Moraxella</taxon>
    </lineage>
</organism>
<comment type="caution">
    <text evidence="9">Lacks conserved residue(s) required for the propagation of feature annotation.</text>
</comment>
<comment type="subunit">
    <text evidence="9">Component of the Sec protein translocase complex. Heterotrimer consisting of SecY, SecE and SecG subunits. The heterotrimers can form oligomers, although 1 heterotrimer is thought to be able to translocate proteins. Interacts with the ribosome. Interacts with SecDF, and other proteins may be involved. Interacts with SecA.</text>
</comment>
<dbReference type="Gene3D" id="1.20.5.1030">
    <property type="entry name" value="Preprotein translocase secy subunit"/>
    <property type="match status" value="1"/>
</dbReference>
<keyword evidence="4 9" id="KW-0812">Transmembrane</keyword>
<keyword evidence="8 9" id="KW-0472">Membrane</keyword>
<dbReference type="InterPro" id="IPR038379">
    <property type="entry name" value="SecE_sf"/>
</dbReference>
<dbReference type="PANTHER" id="PTHR33910:SF1">
    <property type="entry name" value="PROTEIN TRANSLOCASE SUBUNIT SECE"/>
    <property type="match status" value="1"/>
</dbReference>
<dbReference type="GO" id="GO:0005886">
    <property type="term" value="C:plasma membrane"/>
    <property type="evidence" value="ECO:0007669"/>
    <property type="project" value="UniProtKB-UniRule"/>
</dbReference>
<evidence type="ECO:0000256" key="4">
    <source>
        <dbReference type="ARBA" id="ARBA00022692"/>
    </source>
</evidence>
<evidence type="ECO:0000256" key="8">
    <source>
        <dbReference type="ARBA" id="ARBA00023136"/>
    </source>
</evidence>
<dbReference type="InterPro" id="IPR001901">
    <property type="entry name" value="Translocase_SecE/Sec61-g"/>
</dbReference>
<comment type="caution">
    <text evidence="10">The sequence shown here is derived from an EMBL/GenBank/DDBJ whole genome shotgun (WGS) entry which is preliminary data.</text>
</comment>
<comment type="similarity">
    <text evidence="9">Belongs to the SecE/SEC61-gamma family.</text>
</comment>
<comment type="function">
    <text evidence="9">Essential subunit of the Sec protein translocation channel SecYEG. Clamps together the 2 halves of SecY. May contact the channel plug during translocation.</text>
</comment>
<dbReference type="Proteomes" id="UP000092671">
    <property type="component" value="Unassembled WGS sequence"/>
</dbReference>
<dbReference type="PANTHER" id="PTHR33910">
    <property type="entry name" value="PROTEIN TRANSLOCASE SUBUNIT SECE"/>
    <property type="match status" value="1"/>
</dbReference>
<keyword evidence="3 9" id="KW-1003">Cell membrane</keyword>
<reference evidence="10 11" key="1">
    <citation type="submission" date="2016-06" db="EMBL/GenBank/DDBJ databases">
        <title>Draft genome of Moraxella nonliquefaciens CCUG 60284.</title>
        <authorList>
            <person name="Salva-Serra F."/>
            <person name="Engstrom-Jakobsson H."/>
            <person name="Thorell K."/>
            <person name="Gonzales-Siles L."/>
            <person name="Karlsson R."/>
            <person name="Boulund F."/>
            <person name="Engstrand L."/>
            <person name="Kristiansson E."/>
            <person name="Moore E."/>
        </authorList>
    </citation>
    <scope>NUCLEOTIDE SEQUENCE [LARGE SCALE GENOMIC DNA]</scope>
    <source>
        <strain evidence="10 11">CCUG 60284</strain>
    </source>
</reference>
<dbReference type="NCBIfam" id="NF004373">
    <property type="entry name" value="PRK05740.1-3"/>
    <property type="match status" value="1"/>
</dbReference>
<evidence type="ECO:0000256" key="7">
    <source>
        <dbReference type="ARBA" id="ARBA00023010"/>
    </source>
</evidence>
<dbReference type="RefSeq" id="WP_066891798.1">
    <property type="nucleotide sequence ID" value="NZ_LZDN01000002.1"/>
</dbReference>
<proteinExistence type="inferred from homology"/>
<dbReference type="GO" id="GO:0065002">
    <property type="term" value="P:intracellular protein transmembrane transport"/>
    <property type="evidence" value="ECO:0007669"/>
    <property type="project" value="UniProtKB-UniRule"/>
</dbReference>
<keyword evidence="7 9" id="KW-0811">Translocation</keyword>
<dbReference type="NCBIfam" id="TIGR00964">
    <property type="entry name" value="secE_bact"/>
    <property type="match status" value="1"/>
</dbReference>
<feature type="transmembrane region" description="Helical" evidence="9">
    <location>
        <begin position="57"/>
        <end position="77"/>
    </location>
</feature>
<evidence type="ECO:0000256" key="2">
    <source>
        <dbReference type="ARBA" id="ARBA00022448"/>
    </source>
</evidence>
<evidence type="ECO:0000256" key="9">
    <source>
        <dbReference type="HAMAP-Rule" id="MF_00422"/>
    </source>
</evidence>
<evidence type="ECO:0000313" key="11">
    <source>
        <dbReference type="Proteomes" id="UP000092671"/>
    </source>
</evidence>
<dbReference type="GO" id="GO:0043952">
    <property type="term" value="P:protein transport by the Sec complex"/>
    <property type="evidence" value="ECO:0007669"/>
    <property type="project" value="UniProtKB-UniRule"/>
</dbReference>
<evidence type="ECO:0000256" key="5">
    <source>
        <dbReference type="ARBA" id="ARBA00022927"/>
    </source>
</evidence>
<sequence length="170" mass="18971">MSDNKNNSQQNDTKGDLETRLADAKATARSLLNKRKAVVVSEENVVDVATTRSGVDIALWLIAILALISSTLISTYLPRYWAPATSSINQLIITATLVILAVICLAFTHQGQAFKVLLKDAGIELRRVTWPTKNETFKYTWQVIVVMIIVGLIVWLLDNLFNYLLGFILH</sequence>
<dbReference type="GO" id="GO:0006605">
    <property type="term" value="P:protein targeting"/>
    <property type="evidence" value="ECO:0007669"/>
    <property type="project" value="UniProtKB-UniRule"/>
</dbReference>
<comment type="subcellular location">
    <subcellularLocation>
        <location evidence="1">Membrane</location>
    </subcellularLocation>
</comment>
<dbReference type="InterPro" id="IPR005807">
    <property type="entry name" value="SecE_bac"/>
</dbReference>
<dbReference type="GO" id="GO:0008320">
    <property type="term" value="F:protein transmembrane transporter activity"/>
    <property type="evidence" value="ECO:0007669"/>
    <property type="project" value="UniProtKB-UniRule"/>
</dbReference>
<dbReference type="GO" id="GO:0009306">
    <property type="term" value="P:protein secretion"/>
    <property type="evidence" value="ECO:0007669"/>
    <property type="project" value="UniProtKB-UniRule"/>
</dbReference>
<keyword evidence="6 9" id="KW-1133">Transmembrane helix</keyword>
<dbReference type="AlphaFoldDB" id="A0A1B8PLS2"/>
<evidence type="ECO:0000313" key="10">
    <source>
        <dbReference type="EMBL" id="OBX52031.1"/>
    </source>
</evidence>
<dbReference type="OrthoDB" id="9806365at2"/>
<dbReference type="PROSITE" id="PS01067">
    <property type="entry name" value="SECE_SEC61G"/>
    <property type="match status" value="1"/>
</dbReference>
<protein>
    <recommendedName>
        <fullName evidence="9">Protein translocase subunit SecE</fullName>
    </recommendedName>
</protein>
<name>A0A1B8PLS2_MORNO</name>
<evidence type="ECO:0000256" key="1">
    <source>
        <dbReference type="ARBA" id="ARBA00004370"/>
    </source>
</evidence>
<accession>A0A1B8PLS2</accession>
<keyword evidence="2 9" id="KW-0813">Transport</keyword>